<evidence type="ECO:0000313" key="2">
    <source>
        <dbReference type="Proteomes" id="UP000285875"/>
    </source>
</evidence>
<organism evidence="1 2">
    <name type="scientific">Acidipropionibacterium jensenii</name>
    <dbReference type="NCBI Taxonomy" id="1749"/>
    <lineage>
        <taxon>Bacteria</taxon>
        <taxon>Bacillati</taxon>
        <taxon>Actinomycetota</taxon>
        <taxon>Actinomycetes</taxon>
        <taxon>Propionibacteriales</taxon>
        <taxon>Propionibacteriaceae</taxon>
        <taxon>Acidipropionibacterium</taxon>
    </lineage>
</organism>
<dbReference type="Gene3D" id="3.40.630.30">
    <property type="match status" value="1"/>
</dbReference>
<reference evidence="2" key="1">
    <citation type="submission" date="2017-12" db="EMBL/GenBank/DDBJ databases">
        <title>Whole genome sequencing of Acidipropionibacterium jensenii strains JS279 and JS280.</title>
        <authorList>
            <person name="Deptula P."/>
            <person name="Laine P."/>
            <person name="Smolander O.-P."/>
            <person name="Paulin L."/>
            <person name="Auvinen P."/>
            <person name="Varmanen P."/>
        </authorList>
    </citation>
    <scope>NUCLEOTIDE SEQUENCE [LARGE SCALE GENOMIC DNA]</scope>
    <source>
        <strain evidence="2">JS280</strain>
    </source>
</reference>
<sequence length="184" mass="19867">MATSLSNGAHEDAHHQGPGRFAVRRAARKDLAEAAAVQALCLREIGESVIPPEALEELTGPETIHATVESWQQLMDAGASFWVIDDLLDMRIVGVALTQTSTDPDAPTPLELSTLHVMPEARTCGASDALIAAAIGDRPAHFWVFKDNLRAQHFLRRHGFEVEPGSTDNSLGGVLLERMVRGEA</sequence>
<dbReference type="AlphaFoldDB" id="A0A3T0RZM8"/>
<dbReference type="Proteomes" id="UP000285875">
    <property type="component" value="Chromosome"/>
</dbReference>
<dbReference type="EMBL" id="CP025570">
    <property type="protein sequence ID" value="AZZ39554.1"/>
    <property type="molecule type" value="Genomic_DNA"/>
</dbReference>
<dbReference type="RefSeq" id="WP_097798920.1">
    <property type="nucleotide sequence ID" value="NZ_CP025570.1"/>
</dbReference>
<dbReference type="InterPro" id="IPR016181">
    <property type="entry name" value="Acyl_CoA_acyltransferase"/>
</dbReference>
<protein>
    <submittedName>
        <fullName evidence="1">N-acetyltransferase</fullName>
    </submittedName>
</protein>
<dbReference type="InterPro" id="IPR000182">
    <property type="entry name" value="GNAT_dom"/>
</dbReference>
<name>A0A3T0RZM8_9ACTN</name>
<dbReference type="KEGG" id="aji:C0Z10_07110"/>
<dbReference type="GO" id="GO:0016747">
    <property type="term" value="F:acyltransferase activity, transferring groups other than amino-acyl groups"/>
    <property type="evidence" value="ECO:0007669"/>
    <property type="project" value="InterPro"/>
</dbReference>
<accession>A0A3T0RZM8</accession>
<dbReference type="PROSITE" id="PS51186">
    <property type="entry name" value="GNAT"/>
    <property type="match status" value="1"/>
</dbReference>
<proteinExistence type="predicted"/>
<evidence type="ECO:0000313" key="1">
    <source>
        <dbReference type="EMBL" id="AZZ39554.1"/>
    </source>
</evidence>
<gene>
    <name evidence="1" type="ORF">C0Z10_07110</name>
</gene>
<dbReference type="GeneID" id="82885819"/>
<dbReference type="SUPFAM" id="SSF55729">
    <property type="entry name" value="Acyl-CoA N-acyltransferases (Nat)"/>
    <property type="match status" value="1"/>
</dbReference>
<dbReference type="Pfam" id="PF00583">
    <property type="entry name" value="Acetyltransf_1"/>
    <property type="match status" value="1"/>
</dbReference>
<keyword evidence="1" id="KW-0808">Transferase</keyword>